<dbReference type="Proteomes" id="UP000054560">
    <property type="component" value="Unassembled WGS sequence"/>
</dbReference>
<dbReference type="GeneID" id="25916400"/>
<feature type="non-terminal residue" evidence="1">
    <location>
        <position position="49"/>
    </location>
</feature>
<keyword evidence="2" id="KW-1185">Reference proteome</keyword>
<organism evidence="1 2">
    <name type="scientific">Sphaeroforma arctica JP610</name>
    <dbReference type="NCBI Taxonomy" id="667725"/>
    <lineage>
        <taxon>Eukaryota</taxon>
        <taxon>Ichthyosporea</taxon>
        <taxon>Ichthyophonida</taxon>
        <taxon>Sphaeroforma</taxon>
    </lineage>
</organism>
<sequence length="49" mass="5406">MGKDYLGKDQRAVRPDDDKPVKEIVALDDGDIALLKTYGIGPYTKAVKQ</sequence>
<evidence type="ECO:0000313" key="1">
    <source>
        <dbReference type="EMBL" id="KNC71564.1"/>
    </source>
</evidence>
<dbReference type="STRING" id="667725.A0A0L0F4N2"/>
<dbReference type="OrthoDB" id="1937997at2759"/>
<evidence type="ECO:0000313" key="2">
    <source>
        <dbReference type="Proteomes" id="UP000054560"/>
    </source>
</evidence>
<accession>A0A0L0F4N2</accession>
<reference evidence="1 2" key="1">
    <citation type="submission" date="2011-02" db="EMBL/GenBank/DDBJ databases">
        <title>The Genome Sequence of Sphaeroforma arctica JP610.</title>
        <authorList>
            <consortium name="The Broad Institute Genome Sequencing Platform"/>
            <person name="Russ C."/>
            <person name="Cuomo C."/>
            <person name="Young S.K."/>
            <person name="Zeng Q."/>
            <person name="Gargeya S."/>
            <person name="Alvarado L."/>
            <person name="Berlin A."/>
            <person name="Chapman S.B."/>
            <person name="Chen Z."/>
            <person name="Freedman E."/>
            <person name="Gellesch M."/>
            <person name="Goldberg J."/>
            <person name="Griggs A."/>
            <person name="Gujja S."/>
            <person name="Heilman E."/>
            <person name="Heiman D."/>
            <person name="Howarth C."/>
            <person name="Mehta T."/>
            <person name="Neiman D."/>
            <person name="Pearson M."/>
            <person name="Roberts A."/>
            <person name="Saif S."/>
            <person name="Shea T."/>
            <person name="Shenoy N."/>
            <person name="Sisk P."/>
            <person name="Stolte C."/>
            <person name="Sykes S."/>
            <person name="White J."/>
            <person name="Yandava C."/>
            <person name="Burger G."/>
            <person name="Gray M.W."/>
            <person name="Holland P.W.H."/>
            <person name="King N."/>
            <person name="Lang F.B.F."/>
            <person name="Roger A.J."/>
            <person name="Ruiz-Trillo I."/>
            <person name="Haas B."/>
            <person name="Nusbaum C."/>
            <person name="Birren B."/>
        </authorList>
    </citation>
    <scope>NUCLEOTIDE SEQUENCE [LARGE SCALE GENOMIC DNA]</scope>
    <source>
        <strain evidence="1 2">JP610</strain>
    </source>
</reference>
<dbReference type="EMBL" id="KQ248539">
    <property type="protein sequence ID" value="KNC71564.1"/>
    <property type="molecule type" value="Genomic_DNA"/>
</dbReference>
<proteinExistence type="predicted"/>
<dbReference type="RefSeq" id="XP_014145466.1">
    <property type="nucleotide sequence ID" value="XM_014289991.1"/>
</dbReference>
<gene>
    <name evidence="1" type="ORF">SARC_15896</name>
</gene>
<dbReference type="AlphaFoldDB" id="A0A0L0F4N2"/>
<name>A0A0L0F4N2_9EUKA</name>
<protein>
    <submittedName>
        <fullName evidence="1">Uncharacterized protein</fullName>
    </submittedName>
</protein>